<evidence type="ECO:0000256" key="1">
    <source>
        <dbReference type="ARBA" id="ARBA00004123"/>
    </source>
</evidence>
<organism evidence="13 14">
    <name type="scientific">Ilex paraguariensis</name>
    <name type="common">yerba mate</name>
    <dbReference type="NCBI Taxonomy" id="185542"/>
    <lineage>
        <taxon>Eukaryota</taxon>
        <taxon>Viridiplantae</taxon>
        <taxon>Streptophyta</taxon>
        <taxon>Embryophyta</taxon>
        <taxon>Tracheophyta</taxon>
        <taxon>Spermatophyta</taxon>
        <taxon>Magnoliopsida</taxon>
        <taxon>eudicotyledons</taxon>
        <taxon>Gunneridae</taxon>
        <taxon>Pentapetalae</taxon>
        <taxon>asterids</taxon>
        <taxon>campanulids</taxon>
        <taxon>Aquifoliales</taxon>
        <taxon>Aquifoliaceae</taxon>
        <taxon>Ilex</taxon>
    </lineage>
</organism>
<dbReference type="PROSITE" id="PS51017">
    <property type="entry name" value="CCT"/>
    <property type="match status" value="1"/>
</dbReference>
<evidence type="ECO:0000256" key="10">
    <source>
        <dbReference type="SAM" id="MobiDB-lite"/>
    </source>
</evidence>
<feature type="region of interest" description="Disordered" evidence="10">
    <location>
        <begin position="1"/>
        <end position="37"/>
    </location>
</feature>
<keyword evidence="4" id="KW-0805">Transcription regulation</keyword>
<dbReference type="SMART" id="SM00448">
    <property type="entry name" value="REC"/>
    <property type="match status" value="1"/>
</dbReference>
<dbReference type="PANTHER" id="PTHR43874:SF146">
    <property type="entry name" value="TWO-COMPONENT RESPONSE REGULATOR-LIKE APRR9"/>
    <property type="match status" value="1"/>
</dbReference>
<evidence type="ECO:0000256" key="9">
    <source>
        <dbReference type="PROSITE-ProRule" id="PRU00357"/>
    </source>
</evidence>
<dbReference type="InterPro" id="IPR010402">
    <property type="entry name" value="CCT_domain"/>
</dbReference>
<feature type="compositionally biased region" description="Basic and acidic residues" evidence="10">
    <location>
        <begin position="17"/>
        <end position="28"/>
    </location>
</feature>
<keyword evidence="14" id="KW-1185">Reference proteome</keyword>
<dbReference type="GO" id="GO:0000160">
    <property type="term" value="P:phosphorelay signal transduction system"/>
    <property type="evidence" value="ECO:0007669"/>
    <property type="project" value="UniProtKB-KW"/>
</dbReference>
<keyword evidence="5" id="KW-0090">Biological rhythms</keyword>
<comment type="caution">
    <text evidence="13">The sequence shown here is derived from an EMBL/GenBank/DDBJ whole genome shotgun (WGS) entry which is preliminary data.</text>
</comment>
<dbReference type="InterPro" id="IPR011006">
    <property type="entry name" value="CheY-like_superfamily"/>
</dbReference>
<keyword evidence="3" id="KW-0902">Two-component regulatory system</keyword>
<evidence type="ECO:0000256" key="3">
    <source>
        <dbReference type="ARBA" id="ARBA00023012"/>
    </source>
</evidence>
<evidence type="ECO:0000256" key="4">
    <source>
        <dbReference type="ARBA" id="ARBA00023015"/>
    </source>
</evidence>
<dbReference type="InterPro" id="IPR045279">
    <property type="entry name" value="ARR-like"/>
</dbReference>
<name>A0ABC8RG95_9AQUA</name>
<evidence type="ECO:0000256" key="2">
    <source>
        <dbReference type="ARBA" id="ARBA00010330"/>
    </source>
</evidence>
<dbReference type="GO" id="GO:0005634">
    <property type="term" value="C:nucleus"/>
    <property type="evidence" value="ECO:0007669"/>
    <property type="project" value="UniProtKB-SubCell"/>
</dbReference>
<dbReference type="PANTHER" id="PTHR43874">
    <property type="entry name" value="TWO-COMPONENT RESPONSE REGULATOR"/>
    <property type="match status" value="1"/>
</dbReference>
<evidence type="ECO:0000259" key="11">
    <source>
        <dbReference type="PROSITE" id="PS50110"/>
    </source>
</evidence>
<dbReference type="Proteomes" id="UP001642360">
    <property type="component" value="Unassembled WGS sequence"/>
</dbReference>
<sequence length="702" mass="77580">MWKISEIVSSGEEERMDVELKKENEEKKKTNKKASSLSDMSKRESYLNLPRMLLRVLLVEADDSTRQIIAALLRKCSYTVAAVPDGLKAWETLKGGTDKIDLILTEVELPSISGYALLTLIMEHDICKNIPVIMMSCHDSISVVLKCMLKGAADFLIKPVRRNELKNLWQHVWRRQMQTAGHVPHNRTAAKREVEAVSENNASSNHSSDCLASTKKINECSEKGSDAESSCTMLYLEAEDAYMENMQGLSQINFERASSDESNIARHEACGELVEKLLMSNNETGGKSSVSGSDVASCNECYSTTGLRSGEDHTLNKNAGACLESYGDYRNIIGENDRCTDELVEPSSEAIDLISKFEYRPTDIAGCSGSVAPYLELSLRGSYPSCSKDVRTNQRHTLHHSNVSAFSRYDNRKILQPLFPTWAGNCAEPKEVASTDQLPQNYSGVYLSHNAALSSSQENMTTTVGSQSRQSKAAFPGSQLSFIPTTRERFDSLCAYHGHMFPPILHTHSVFPPVWSSKSAGQLAPLLMSDSLHSVSDINNSIQGNHTFDETINHSAGQTVQQEDINVEPAEVLTPGLIGDSGFFDGVRSNLTNGVCENICDTVDGNATPAASVSRGIISEAAVNDSHLIVQDELKRLDSLCSTQREVALLKFRLKRKDRCHEKKVQYQSRKRLAERRTGVKGQFVLCERTVCASGANWIFSH</sequence>
<evidence type="ECO:0000259" key="12">
    <source>
        <dbReference type="PROSITE" id="PS51017"/>
    </source>
</evidence>
<proteinExistence type="inferred from homology"/>
<dbReference type="Gene3D" id="3.40.50.2300">
    <property type="match status" value="1"/>
</dbReference>
<comment type="similarity">
    <text evidence="2">Belongs to the ARR-like family.</text>
</comment>
<comment type="subcellular location">
    <subcellularLocation>
        <location evidence="1 9">Nucleus</location>
    </subcellularLocation>
</comment>
<protein>
    <submittedName>
        <fullName evidence="13">Uncharacterized protein</fullName>
    </submittedName>
</protein>
<feature type="domain" description="CCT" evidence="12">
    <location>
        <begin position="645"/>
        <end position="687"/>
    </location>
</feature>
<evidence type="ECO:0000313" key="13">
    <source>
        <dbReference type="EMBL" id="CAK9143991.1"/>
    </source>
</evidence>
<dbReference type="SUPFAM" id="SSF52172">
    <property type="entry name" value="CheY-like"/>
    <property type="match status" value="1"/>
</dbReference>
<dbReference type="InterPro" id="IPR001789">
    <property type="entry name" value="Sig_transdc_resp-reg_receiver"/>
</dbReference>
<evidence type="ECO:0000256" key="5">
    <source>
        <dbReference type="ARBA" id="ARBA00023108"/>
    </source>
</evidence>
<keyword evidence="7 9" id="KW-0539">Nucleus</keyword>
<evidence type="ECO:0000256" key="8">
    <source>
        <dbReference type="PROSITE-ProRule" id="PRU00169"/>
    </source>
</evidence>
<comment type="caution">
    <text evidence="8">Lacks conserved residue(s) required for the propagation of feature annotation.</text>
</comment>
<keyword evidence="6" id="KW-0804">Transcription</keyword>
<evidence type="ECO:0000256" key="7">
    <source>
        <dbReference type="ARBA" id="ARBA00023242"/>
    </source>
</evidence>
<dbReference type="AlphaFoldDB" id="A0ABC8RG95"/>
<dbReference type="GO" id="GO:0048511">
    <property type="term" value="P:rhythmic process"/>
    <property type="evidence" value="ECO:0007669"/>
    <property type="project" value="UniProtKB-KW"/>
</dbReference>
<reference evidence="13 14" key="1">
    <citation type="submission" date="2024-02" db="EMBL/GenBank/DDBJ databases">
        <authorList>
            <person name="Vignale AGUSTIN F."/>
            <person name="Sosa J E."/>
            <person name="Modenutti C."/>
        </authorList>
    </citation>
    <scope>NUCLEOTIDE SEQUENCE [LARGE SCALE GENOMIC DNA]</scope>
</reference>
<evidence type="ECO:0000313" key="14">
    <source>
        <dbReference type="Proteomes" id="UP001642360"/>
    </source>
</evidence>
<gene>
    <name evidence="13" type="ORF">ILEXP_LOCUS11733</name>
</gene>
<dbReference type="EMBL" id="CAUOFW020001357">
    <property type="protein sequence ID" value="CAK9143991.1"/>
    <property type="molecule type" value="Genomic_DNA"/>
</dbReference>
<evidence type="ECO:0000256" key="6">
    <source>
        <dbReference type="ARBA" id="ARBA00023163"/>
    </source>
</evidence>
<dbReference type="Pfam" id="PF00072">
    <property type="entry name" value="Response_reg"/>
    <property type="match status" value="1"/>
</dbReference>
<dbReference type="PROSITE" id="PS50110">
    <property type="entry name" value="RESPONSE_REGULATORY"/>
    <property type="match status" value="1"/>
</dbReference>
<accession>A0ABC8RG95</accession>
<feature type="domain" description="Response regulatory" evidence="11">
    <location>
        <begin position="55"/>
        <end position="173"/>
    </location>
</feature>
<dbReference type="Pfam" id="PF06203">
    <property type="entry name" value="CCT"/>
    <property type="match status" value="1"/>
</dbReference>